<protein>
    <submittedName>
        <fullName evidence="1">SFRICE_040842</fullName>
    </submittedName>
</protein>
<sequence>MKTPRLYPSGNTDSGKEFHSLAVRTRKLEAKSFVRHQCEVVSGEVVVLASEKQHAARALRADADSHAHALVRAA</sequence>
<evidence type="ECO:0000313" key="1">
    <source>
        <dbReference type="EMBL" id="SOQ58476.1"/>
    </source>
</evidence>
<reference evidence="1" key="1">
    <citation type="submission" date="2016-07" db="EMBL/GenBank/DDBJ databases">
        <authorList>
            <person name="Bretaudeau A."/>
        </authorList>
    </citation>
    <scope>NUCLEOTIDE SEQUENCE</scope>
    <source>
        <strain evidence="1">Rice</strain>
        <tissue evidence="1">Whole body</tissue>
    </source>
</reference>
<organism evidence="1">
    <name type="scientific">Spodoptera frugiperda</name>
    <name type="common">Fall armyworm</name>
    <dbReference type="NCBI Taxonomy" id="7108"/>
    <lineage>
        <taxon>Eukaryota</taxon>
        <taxon>Metazoa</taxon>
        <taxon>Ecdysozoa</taxon>
        <taxon>Arthropoda</taxon>
        <taxon>Hexapoda</taxon>
        <taxon>Insecta</taxon>
        <taxon>Pterygota</taxon>
        <taxon>Neoptera</taxon>
        <taxon>Endopterygota</taxon>
        <taxon>Lepidoptera</taxon>
        <taxon>Glossata</taxon>
        <taxon>Ditrysia</taxon>
        <taxon>Noctuoidea</taxon>
        <taxon>Noctuidae</taxon>
        <taxon>Amphipyrinae</taxon>
        <taxon>Spodoptera</taxon>
    </lineage>
</organism>
<name>A0A2H1WZU1_SPOFR</name>
<gene>
    <name evidence="1" type="ORF">SFRICE_040842</name>
</gene>
<proteinExistence type="predicted"/>
<dbReference type="AlphaFoldDB" id="A0A2H1WZU1"/>
<accession>A0A2H1WZU1</accession>
<dbReference type="EMBL" id="ODYU01012264">
    <property type="protein sequence ID" value="SOQ58476.1"/>
    <property type="molecule type" value="Genomic_DNA"/>
</dbReference>